<evidence type="ECO:0000256" key="4">
    <source>
        <dbReference type="ARBA" id="ARBA00022837"/>
    </source>
</evidence>
<evidence type="ECO:0000313" key="8">
    <source>
        <dbReference type="Proteomes" id="UP000467840"/>
    </source>
</evidence>
<comment type="caution">
    <text evidence="7">The sequence shown here is derived from an EMBL/GenBank/DDBJ whole genome shotgun (WGS) entry which is preliminary data.</text>
</comment>
<dbReference type="InterPro" id="IPR029056">
    <property type="entry name" value="Ribokinase-like"/>
</dbReference>
<reference evidence="7 8" key="1">
    <citation type="journal article" date="2020" name="Mol. Plant">
        <title>The Chromosome-Based Rubber Tree Genome Provides New Insights into Spurge Genome Evolution and Rubber Biosynthesis.</title>
        <authorList>
            <person name="Liu J."/>
            <person name="Shi C."/>
            <person name="Shi C.C."/>
            <person name="Li W."/>
            <person name="Zhang Q.J."/>
            <person name="Zhang Y."/>
            <person name="Li K."/>
            <person name="Lu H.F."/>
            <person name="Shi C."/>
            <person name="Zhu S.T."/>
            <person name="Xiao Z.Y."/>
            <person name="Nan H."/>
            <person name="Yue Y."/>
            <person name="Zhu X.G."/>
            <person name="Wu Y."/>
            <person name="Hong X.N."/>
            <person name="Fan G.Y."/>
            <person name="Tong Y."/>
            <person name="Zhang D."/>
            <person name="Mao C.L."/>
            <person name="Liu Y.L."/>
            <person name="Hao S.J."/>
            <person name="Liu W.Q."/>
            <person name="Lv M.Q."/>
            <person name="Zhang H.B."/>
            <person name="Liu Y."/>
            <person name="Hu-Tang G.R."/>
            <person name="Wang J.P."/>
            <person name="Wang J.H."/>
            <person name="Sun Y.H."/>
            <person name="Ni S.B."/>
            <person name="Chen W.B."/>
            <person name="Zhang X.C."/>
            <person name="Jiao Y.N."/>
            <person name="Eichler E.E."/>
            <person name="Li G.H."/>
            <person name="Liu X."/>
            <person name="Gao L.Z."/>
        </authorList>
    </citation>
    <scope>NUCLEOTIDE SEQUENCE [LARGE SCALE GENOMIC DNA]</scope>
    <source>
        <strain evidence="8">cv. GT1</strain>
        <tissue evidence="7">Leaf</tissue>
    </source>
</reference>
<keyword evidence="3" id="KW-0418">Kinase</keyword>
<keyword evidence="5" id="KW-0067">ATP-binding</keyword>
<feature type="domain" description="EF-hand" evidence="6">
    <location>
        <begin position="163"/>
        <end position="198"/>
    </location>
</feature>
<evidence type="ECO:0000256" key="1">
    <source>
        <dbReference type="ARBA" id="ARBA00022679"/>
    </source>
</evidence>
<name>A0A6A6MXN0_HEVBR</name>
<dbReference type="AlphaFoldDB" id="A0A6A6MXN0"/>
<dbReference type="Gene3D" id="1.10.238.10">
    <property type="entry name" value="EF-hand"/>
    <property type="match status" value="1"/>
</dbReference>
<dbReference type="Gene3D" id="2.20.150.10">
    <property type="entry name" value="putative 5-dehydro-2- deoxygluconokinase"/>
    <property type="match status" value="1"/>
</dbReference>
<gene>
    <name evidence="7" type="ORF">GH714_041186</name>
</gene>
<evidence type="ECO:0000256" key="5">
    <source>
        <dbReference type="ARBA" id="ARBA00022840"/>
    </source>
</evidence>
<dbReference type="InterPro" id="IPR018247">
    <property type="entry name" value="EF_Hand_1_Ca_BS"/>
</dbReference>
<dbReference type="EMBL" id="JAAGAX010000004">
    <property type="protein sequence ID" value="KAF2317867.1"/>
    <property type="molecule type" value="Genomic_DNA"/>
</dbReference>
<evidence type="ECO:0000256" key="3">
    <source>
        <dbReference type="ARBA" id="ARBA00022777"/>
    </source>
</evidence>
<dbReference type="GO" id="GO:0006000">
    <property type="term" value="P:fructose metabolic process"/>
    <property type="evidence" value="ECO:0007669"/>
    <property type="project" value="TreeGrafter"/>
</dbReference>
<dbReference type="SUPFAM" id="SSF53613">
    <property type="entry name" value="Ribokinase-like"/>
    <property type="match status" value="1"/>
</dbReference>
<dbReference type="InterPro" id="IPR050306">
    <property type="entry name" value="PfkB_Carbo_kinase"/>
</dbReference>
<dbReference type="GO" id="GO:0009570">
    <property type="term" value="C:chloroplast stroma"/>
    <property type="evidence" value="ECO:0007669"/>
    <property type="project" value="TreeGrafter"/>
</dbReference>
<dbReference type="Pfam" id="PF13202">
    <property type="entry name" value="EF-hand_5"/>
    <property type="match status" value="1"/>
</dbReference>
<keyword evidence="1" id="KW-0808">Transferase</keyword>
<keyword evidence="8" id="KW-1185">Reference proteome</keyword>
<accession>A0A6A6MXN0</accession>
<dbReference type="GO" id="GO:0005509">
    <property type="term" value="F:calcium ion binding"/>
    <property type="evidence" value="ECO:0007669"/>
    <property type="project" value="InterPro"/>
</dbReference>
<dbReference type="GO" id="GO:0005829">
    <property type="term" value="C:cytosol"/>
    <property type="evidence" value="ECO:0007669"/>
    <property type="project" value="TreeGrafter"/>
</dbReference>
<dbReference type="Proteomes" id="UP000467840">
    <property type="component" value="Chromosome 6"/>
</dbReference>
<dbReference type="InterPro" id="IPR011992">
    <property type="entry name" value="EF-hand-dom_pair"/>
</dbReference>
<evidence type="ECO:0000313" key="7">
    <source>
        <dbReference type="EMBL" id="KAF2317867.1"/>
    </source>
</evidence>
<dbReference type="GO" id="GO:0005524">
    <property type="term" value="F:ATP binding"/>
    <property type="evidence" value="ECO:0007669"/>
    <property type="project" value="UniProtKB-KW"/>
</dbReference>
<keyword evidence="4" id="KW-0106">Calcium</keyword>
<protein>
    <recommendedName>
        <fullName evidence="6">EF-hand domain-containing protein</fullName>
    </recommendedName>
</protein>
<dbReference type="InterPro" id="IPR023314">
    <property type="entry name" value="Myo_inos_IolC-like_sf"/>
</dbReference>
<sequence>MLANILKENNVNNEEMLFDPGVRTALAFVTLRSDEEREFMFYRNPKADISEEEISFLTKGEDPYDDAVVRKLFHPNLKMLLVTEDADGCRYYTKNEHRLRDALKFASTLWCMTVKERGAIPALSTKEVVQNAILKSGAYIRFLQALDLRIHRLELKIMADEAQDQVERERIFKRFDLNGDGKISAAELGDSLKTLGWSPLMR</sequence>
<dbReference type="SUPFAM" id="SSF47473">
    <property type="entry name" value="EF-hand"/>
    <property type="match status" value="1"/>
</dbReference>
<dbReference type="PANTHER" id="PTHR43085">
    <property type="entry name" value="HEXOKINASE FAMILY MEMBER"/>
    <property type="match status" value="1"/>
</dbReference>
<dbReference type="PROSITE" id="PS50222">
    <property type="entry name" value="EF_HAND_2"/>
    <property type="match status" value="1"/>
</dbReference>
<organism evidence="7 8">
    <name type="scientific">Hevea brasiliensis</name>
    <name type="common">Para rubber tree</name>
    <name type="synonym">Siphonia brasiliensis</name>
    <dbReference type="NCBI Taxonomy" id="3981"/>
    <lineage>
        <taxon>Eukaryota</taxon>
        <taxon>Viridiplantae</taxon>
        <taxon>Streptophyta</taxon>
        <taxon>Embryophyta</taxon>
        <taxon>Tracheophyta</taxon>
        <taxon>Spermatophyta</taxon>
        <taxon>Magnoliopsida</taxon>
        <taxon>eudicotyledons</taxon>
        <taxon>Gunneridae</taxon>
        <taxon>Pentapetalae</taxon>
        <taxon>rosids</taxon>
        <taxon>fabids</taxon>
        <taxon>Malpighiales</taxon>
        <taxon>Euphorbiaceae</taxon>
        <taxon>Crotonoideae</taxon>
        <taxon>Micrandreae</taxon>
        <taxon>Hevea</taxon>
    </lineage>
</organism>
<dbReference type="GO" id="GO:0008865">
    <property type="term" value="F:fructokinase activity"/>
    <property type="evidence" value="ECO:0007669"/>
    <property type="project" value="TreeGrafter"/>
</dbReference>
<evidence type="ECO:0000259" key="6">
    <source>
        <dbReference type="PROSITE" id="PS50222"/>
    </source>
</evidence>
<dbReference type="PANTHER" id="PTHR43085:SF1">
    <property type="entry name" value="PSEUDOURIDINE KINASE-RELATED"/>
    <property type="match status" value="1"/>
</dbReference>
<dbReference type="PROSITE" id="PS00018">
    <property type="entry name" value="EF_HAND_1"/>
    <property type="match status" value="1"/>
</dbReference>
<proteinExistence type="predicted"/>
<dbReference type="InterPro" id="IPR002048">
    <property type="entry name" value="EF_hand_dom"/>
</dbReference>
<dbReference type="Gene3D" id="3.40.1190.20">
    <property type="match status" value="1"/>
</dbReference>
<keyword evidence="2" id="KW-0547">Nucleotide-binding</keyword>
<evidence type="ECO:0000256" key="2">
    <source>
        <dbReference type="ARBA" id="ARBA00022741"/>
    </source>
</evidence>